<dbReference type="Pfam" id="PF23947">
    <property type="entry name" value="DUF7281"/>
    <property type="match status" value="1"/>
</dbReference>
<feature type="domain" description="DUF7281" evidence="1">
    <location>
        <begin position="116"/>
        <end position="261"/>
    </location>
</feature>
<gene>
    <name evidence="2" type="ORF">QEZ41_10000</name>
</gene>
<dbReference type="Proteomes" id="UP001241056">
    <property type="component" value="Unassembled WGS sequence"/>
</dbReference>
<dbReference type="EMBL" id="JAUCDY010000013">
    <property type="protein sequence ID" value="MDM7858598.1"/>
    <property type="molecule type" value="Genomic_DNA"/>
</dbReference>
<evidence type="ECO:0000313" key="2">
    <source>
        <dbReference type="EMBL" id="MDM7858598.1"/>
    </source>
</evidence>
<dbReference type="RefSeq" id="WP_289411361.1">
    <property type="nucleotide sequence ID" value="NZ_JAUCDY010000013.1"/>
</dbReference>
<keyword evidence="3" id="KW-1185">Reference proteome</keyword>
<name>A0ABT7SQX5_9GAMM</name>
<evidence type="ECO:0000313" key="3">
    <source>
        <dbReference type="Proteomes" id="UP001241056"/>
    </source>
</evidence>
<proteinExistence type="predicted"/>
<sequence length="271" mass="31027">MNRDLTRSERRVLRDIKAKLRCQVRYSRKLTDTERRVLAWCHEQDLLATVPIQVQEYSYTLTLLHAIEQRLALLGLAPLGADLSGSSLAQAAQGAAEHKSGRSQPREHRVLRAAGGLILDQDQRELALESFSEIILVENLDCFYQLTRFHLPVLPSSLVIYRGDSLYSTGRAQLLKRWREGGYGPRKYFGDLDPKGLHMASSEGFTHLAVPELDWFCQQASEQAYPSKQHSLTAQLRVSEELQPYLSFIQRHQRALLQQWLQDVALHWVLV</sequence>
<protein>
    <recommendedName>
        <fullName evidence="1">DUF7281 domain-containing protein</fullName>
    </recommendedName>
</protein>
<evidence type="ECO:0000259" key="1">
    <source>
        <dbReference type="Pfam" id="PF23947"/>
    </source>
</evidence>
<reference evidence="2 3" key="1">
    <citation type="submission" date="2023-06" db="EMBL/GenBank/DDBJ databases">
        <title>Thiopseudomonas sp. CY1220 draft genome sequence.</title>
        <authorList>
            <person name="Zhao G."/>
            <person name="An M."/>
        </authorList>
    </citation>
    <scope>NUCLEOTIDE SEQUENCE [LARGE SCALE GENOMIC DNA]</scope>
    <source>
        <strain evidence="2 3">CY1220</strain>
    </source>
</reference>
<dbReference type="InterPro" id="IPR055705">
    <property type="entry name" value="DUF7281"/>
</dbReference>
<accession>A0ABT7SQX5</accession>
<comment type="caution">
    <text evidence="2">The sequence shown here is derived from an EMBL/GenBank/DDBJ whole genome shotgun (WGS) entry which is preliminary data.</text>
</comment>
<organism evidence="2 3">
    <name type="scientific">Thiopseudomonas acetoxidans</name>
    <dbReference type="NCBI Taxonomy" id="3041622"/>
    <lineage>
        <taxon>Bacteria</taxon>
        <taxon>Pseudomonadati</taxon>
        <taxon>Pseudomonadota</taxon>
        <taxon>Gammaproteobacteria</taxon>
        <taxon>Pseudomonadales</taxon>
        <taxon>Pseudomonadaceae</taxon>
        <taxon>Thiopseudomonas</taxon>
    </lineage>
</organism>